<evidence type="ECO:0000313" key="1">
    <source>
        <dbReference type="EMBL" id="RYM35985.1"/>
    </source>
</evidence>
<reference evidence="1 2" key="1">
    <citation type="submission" date="2019-02" db="EMBL/GenBank/DDBJ databases">
        <title>Genome sequence of the sea-ice species Brumimicrobium glaciale.</title>
        <authorList>
            <person name="Bowman J.P."/>
        </authorList>
    </citation>
    <scope>NUCLEOTIDE SEQUENCE [LARGE SCALE GENOMIC DNA]</scope>
    <source>
        <strain evidence="1 2">IC156</strain>
    </source>
</reference>
<dbReference type="Proteomes" id="UP000293952">
    <property type="component" value="Unassembled WGS sequence"/>
</dbReference>
<gene>
    <name evidence="1" type="ORF">ERX46_03025</name>
</gene>
<dbReference type="RefSeq" id="WP_130092351.1">
    <property type="nucleotide sequence ID" value="NZ_SETE01000001.1"/>
</dbReference>
<accession>A0A4Q4KSF7</accession>
<sequence>MKYYTLLRKFDYTSLIIKKVNKCLFLSVVFCFIVNISISQQGFGDGYWNVNVYDIRGASGNINTLPINYKGYYTQKLDVTGNYGVNTTLSWFAAGGTSNSASNAAAFNNSNGEGTKYTNVNGTTSGEDFTFIHKRKGFPSGKYKIVVDFWDDETYIFIDGVLKTFVGSNLGS</sequence>
<evidence type="ECO:0000313" key="2">
    <source>
        <dbReference type="Proteomes" id="UP000293952"/>
    </source>
</evidence>
<organism evidence="1 2">
    <name type="scientific">Brumimicrobium glaciale</name>
    <dbReference type="NCBI Taxonomy" id="200475"/>
    <lineage>
        <taxon>Bacteria</taxon>
        <taxon>Pseudomonadati</taxon>
        <taxon>Bacteroidota</taxon>
        <taxon>Flavobacteriia</taxon>
        <taxon>Flavobacteriales</taxon>
        <taxon>Crocinitomicaceae</taxon>
        <taxon>Brumimicrobium</taxon>
    </lineage>
</organism>
<dbReference type="AlphaFoldDB" id="A0A4Q4KSF7"/>
<dbReference type="OrthoDB" id="1652165at2"/>
<name>A0A4Q4KSF7_9FLAO</name>
<keyword evidence="2" id="KW-1185">Reference proteome</keyword>
<protein>
    <recommendedName>
        <fullName evidence="3">PA14 domain-containing protein</fullName>
    </recommendedName>
</protein>
<dbReference type="EMBL" id="SETE01000001">
    <property type="protein sequence ID" value="RYM35985.1"/>
    <property type="molecule type" value="Genomic_DNA"/>
</dbReference>
<proteinExistence type="predicted"/>
<evidence type="ECO:0008006" key="3">
    <source>
        <dbReference type="Google" id="ProtNLM"/>
    </source>
</evidence>
<comment type="caution">
    <text evidence="1">The sequence shown here is derived from an EMBL/GenBank/DDBJ whole genome shotgun (WGS) entry which is preliminary data.</text>
</comment>